<evidence type="ECO:0000256" key="1">
    <source>
        <dbReference type="ARBA" id="ARBA00022475"/>
    </source>
</evidence>
<dbReference type="GO" id="GO:0005886">
    <property type="term" value="C:plasma membrane"/>
    <property type="evidence" value="ECO:0007669"/>
    <property type="project" value="TreeGrafter"/>
</dbReference>
<feature type="transmembrane region" description="Helical" evidence="8">
    <location>
        <begin position="247"/>
        <end position="272"/>
    </location>
</feature>
<dbReference type="InterPro" id="IPR001173">
    <property type="entry name" value="Glyco_trans_2-like"/>
</dbReference>
<dbReference type="Pfam" id="PF00535">
    <property type="entry name" value="Glycos_transf_2"/>
    <property type="match status" value="1"/>
</dbReference>
<evidence type="ECO:0000256" key="5">
    <source>
        <dbReference type="ARBA" id="ARBA00022985"/>
    </source>
</evidence>
<dbReference type="GO" id="GO:0009103">
    <property type="term" value="P:lipopolysaccharide biosynthetic process"/>
    <property type="evidence" value="ECO:0007669"/>
    <property type="project" value="UniProtKB-KW"/>
</dbReference>
<reference evidence="10 11" key="1">
    <citation type="submission" date="2019-03" db="EMBL/GenBank/DDBJ databases">
        <title>Genomic Encyclopedia of Type Strains, Phase IV (KMG-IV): sequencing the most valuable type-strain genomes for metagenomic binning, comparative biology and taxonomic classification.</title>
        <authorList>
            <person name="Goeker M."/>
        </authorList>
    </citation>
    <scope>NUCLEOTIDE SEQUENCE [LARGE SCALE GENOMIC DNA]</scope>
    <source>
        <strain evidence="10 11">DSM 103428</strain>
    </source>
</reference>
<evidence type="ECO:0000313" key="11">
    <source>
        <dbReference type="Proteomes" id="UP000295210"/>
    </source>
</evidence>
<dbReference type="GO" id="GO:0099621">
    <property type="term" value="F:undecaprenyl-phosphate 4-deoxy-4-formamido-L-arabinose transferase activity"/>
    <property type="evidence" value="ECO:0007669"/>
    <property type="project" value="TreeGrafter"/>
</dbReference>
<keyword evidence="4 8" id="KW-0812">Transmembrane</keyword>
<dbReference type="PANTHER" id="PTHR48090">
    <property type="entry name" value="UNDECAPRENYL-PHOSPHATE 4-DEOXY-4-FORMAMIDO-L-ARABINOSE TRANSFERASE-RELATED"/>
    <property type="match status" value="1"/>
</dbReference>
<evidence type="ECO:0000256" key="4">
    <source>
        <dbReference type="ARBA" id="ARBA00022692"/>
    </source>
</evidence>
<evidence type="ECO:0000256" key="3">
    <source>
        <dbReference type="ARBA" id="ARBA00022679"/>
    </source>
</evidence>
<sequence>MKPLGVWRVYTLSMSKYSIVVPFHNEEDSVTALYDRLKAVMEGVGDSFELVFVDDGSRDRTYKLLEEIAAVDSRVLVVKLRRNFGQTSALAAGFDHAQGDFILAMDGDLQHDPDEIPLFLEKLEEGYDVVSGWRKERIDNFVMRRIPSRCANWLMAKLSGVDIHDFGTTYKAYRREVIHNIPLYGEMHRFIPALASWYGASICEIPIKNVHREKGKSHYGISRTFRVFFDLMTIRFLLKYMTRPMHFFGGMGALSMLLGGAVSLLLAALKIFTHQHVMDEHGPLFVIAGVLILAGIQMLAIGLLGELQVRHYHTATHRAPYAVDRLVRMRAPGEASILHED</sequence>
<feature type="transmembrane region" description="Helical" evidence="8">
    <location>
        <begin position="284"/>
        <end position="304"/>
    </location>
</feature>
<evidence type="ECO:0000256" key="2">
    <source>
        <dbReference type="ARBA" id="ARBA00022676"/>
    </source>
</evidence>
<dbReference type="Gene3D" id="3.90.550.10">
    <property type="entry name" value="Spore Coat Polysaccharide Biosynthesis Protein SpsA, Chain A"/>
    <property type="match status" value="1"/>
</dbReference>
<accession>A0A4R1LH10</accession>
<dbReference type="Proteomes" id="UP000295210">
    <property type="component" value="Unassembled WGS sequence"/>
</dbReference>
<dbReference type="PANTHER" id="PTHR48090:SF3">
    <property type="entry name" value="UNDECAPRENYL-PHOSPHATE 4-DEOXY-4-FORMAMIDO-L-ARABINOSE TRANSFERASE"/>
    <property type="match status" value="1"/>
</dbReference>
<comment type="caution">
    <text evidence="10">The sequence shown here is derived from an EMBL/GenBank/DDBJ whole genome shotgun (WGS) entry which is preliminary data.</text>
</comment>
<keyword evidence="7 8" id="KW-0472">Membrane</keyword>
<dbReference type="InterPro" id="IPR050256">
    <property type="entry name" value="Glycosyltransferase_2"/>
</dbReference>
<dbReference type="AlphaFoldDB" id="A0A4R1LH10"/>
<feature type="domain" description="Glycosyltransferase 2-like" evidence="9">
    <location>
        <begin position="18"/>
        <end position="179"/>
    </location>
</feature>
<proteinExistence type="predicted"/>
<evidence type="ECO:0000256" key="8">
    <source>
        <dbReference type="SAM" id="Phobius"/>
    </source>
</evidence>
<keyword evidence="6 8" id="KW-1133">Transmembrane helix</keyword>
<evidence type="ECO:0000256" key="6">
    <source>
        <dbReference type="ARBA" id="ARBA00022989"/>
    </source>
</evidence>
<dbReference type="SUPFAM" id="SSF53448">
    <property type="entry name" value="Nucleotide-diphospho-sugar transferases"/>
    <property type="match status" value="1"/>
</dbReference>
<dbReference type="InterPro" id="IPR029044">
    <property type="entry name" value="Nucleotide-diphossugar_trans"/>
</dbReference>
<evidence type="ECO:0000313" key="10">
    <source>
        <dbReference type="EMBL" id="TCK76009.1"/>
    </source>
</evidence>
<keyword evidence="1" id="KW-1003">Cell membrane</keyword>
<dbReference type="CDD" id="cd04187">
    <property type="entry name" value="DPM1_like_bac"/>
    <property type="match status" value="1"/>
</dbReference>
<keyword evidence="5" id="KW-0448">Lipopolysaccharide biosynthesis</keyword>
<keyword evidence="3 10" id="KW-0808">Transferase</keyword>
<keyword evidence="2" id="KW-0328">Glycosyltransferase</keyword>
<evidence type="ECO:0000256" key="7">
    <source>
        <dbReference type="ARBA" id="ARBA00023136"/>
    </source>
</evidence>
<name>A0A4R1LH10_9BACT</name>
<gene>
    <name evidence="10" type="ORF">C7378_1014</name>
</gene>
<dbReference type="EMBL" id="SMGK01000001">
    <property type="protein sequence ID" value="TCK76009.1"/>
    <property type="molecule type" value="Genomic_DNA"/>
</dbReference>
<protein>
    <submittedName>
        <fullName evidence="10">Glycosyltransferase involved in cell wall biosynthesis</fullName>
    </submittedName>
</protein>
<organism evidence="10 11">
    <name type="scientific">Acidipila rosea</name>
    <dbReference type="NCBI Taxonomy" id="768535"/>
    <lineage>
        <taxon>Bacteria</taxon>
        <taxon>Pseudomonadati</taxon>
        <taxon>Acidobacteriota</taxon>
        <taxon>Terriglobia</taxon>
        <taxon>Terriglobales</taxon>
        <taxon>Acidobacteriaceae</taxon>
        <taxon>Acidipila</taxon>
    </lineage>
</organism>
<keyword evidence="11" id="KW-1185">Reference proteome</keyword>
<evidence type="ECO:0000259" key="9">
    <source>
        <dbReference type="Pfam" id="PF00535"/>
    </source>
</evidence>